<keyword evidence="1" id="KW-1133">Transmembrane helix</keyword>
<evidence type="ECO:0000313" key="2">
    <source>
        <dbReference type="EMBL" id="QDT36255.1"/>
    </source>
</evidence>
<dbReference type="OrthoDB" id="291594at2"/>
<evidence type="ECO:0000256" key="1">
    <source>
        <dbReference type="SAM" id="Phobius"/>
    </source>
</evidence>
<gene>
    <name evidence="2" type="ORF">Pan189_06100</name>
</gene>
<accession>A0A517QX71</accession>
<feature type="transmembrane region" description="Helical" evidence="1">
    <location>
        <begin position="75"/>
        <end position="95"/>
    </location>
</feature>
<dbReference type="EMBL" id="CP036268">
    <property type="protein sequence ID" value="QDT36255.1"/>
    <property type="molecule type" value="Genomic_DNA"/>
</dbReference>
<dbReference type="Proteomes" id="UP000317318">
    <property type="component" value="Chromosome"/>
</dbReference>
<reference evidence="2 3" key="1">
    <citation type="submission" date="2019-02" db="EMBL/GenBank/DDBJ databases">
        <title>Deep-cultivation of Planctomycetes and their phenomic and genomic characterization uncovers novel biology.</title>
        <authorList>
            <person name="Wiegand S."/>
            <person name="Jogler M."/>
            <person name="Boedeker C."/>
            <person name="Pinto D."/>
            <person name="Vollmers J."/>
            <person name="Rivas-Marin E."/>
            <person name="Kohn T."/>
            <person name="Peeters S.H."/>
            <person name="Heuer A."/>
            <person name="Rast P."/>
            <person name="Oberbeckmann S."/>
            <person name="Bunk B."/>
            <person name="Jeske O."/>
            <person name="Meyerdierks A."/>
            <person name="Storesund J.E."/>
            <person name="Kallscheuer N."/>
            <person name="Luecker S."/>
            <person name="Lage O.M."/>
            <person name="Pohl T."/>
            <person name="Merkel B.J."/>
            <person name="Hornburger P."/>
            <person name="Mueller R.-W."/>
            <person name="Bruemmer F."/>
            <person name="Labrenz M."/>
            <person name="Spormann A.M."/>
            <person name="Op den Camp H."/>
            <person name="Overmann J."/>
            <person name="Amann R."/>
            <person name="Jetten M.S.M."/>
            <person name="Mascher T."/>
            <person name="Medema M.H."/>
            <person name="Devos D.P."/>
            <person name="Kaster A.-K."/>
            <person name="Ovreas L."/>
            <person name="Rohde M."/>
            <person name="Galperin M.Y."/>
            <person name="Jogler C."/>
        </authorList>
    </citation>
    <scope>NUCLEOTIDE SEQUENCE [LARGE SCALE GENOMIC DNA]</scope>
    <source>
        <strain evidence="2 3">Pan189</strain>
    </source>
</reference>
<name>A0A517QX71_9PLAN</name>
<protein>
    <recommendedName>
        <fullName evidence="4">Peptidase family M50</fullName>
    </recommendedName>
</protein>
<keyword evidence="3" id="KW-1185">Reference proteome</keyword>
<feature type="transmembrane region" description="Helical" evidence="1">
    <location>
        <begin position="172"/>
        <end position="193"/>
    </location>
</feature>
<keyword evidence="1" id="KW-0472">Membrane</keyword>
<keyword evidence="1" id="KW-0812">Transmembrane</keyword>
<organism evidence="2 3">
    <name type="scientific">Stratiformator vulcanicus</name>
    <dbReference type="NCBI Taxonomy" id="2527980"/>
    <lineage>
        <taxon>Bacteria</taxon>
        <taxon>Pseudomonadati</taxon>
        <taxon>Planctomycetota</taxon>
        <taxon>Planctomycetia</taxon>
        <taxon>Planctomycetales</taxon>
        <taxon>Planctomycetaceae</taxon>
        <taxon>Stratiformator</taxon>
    </lineage>
</organism>
<dbReference type="KEGG" id="svp:Pan189_06100"/>
<feature type="transmembrane region" description="Helical" evidence="1">
    <location>
        <begin position="12"/>
        <end position="33"/>
    </location>
</feature>
<evidence type="ECO:0008006" key="4">
    <source>
        <dbReference type="Google" id="ProtNLM"/>
    </source>
</evidence>
<feature type="transmembrane region" description="Helical" evidence="1">
    <location>
        <begin position="107"/>
        <end position="129"/>
    </location>
</feature>
<sequence length="202" mass="21578">MIPSTDRNYDRSRNVAAGVLTGVALLPLCWLGMQVVHECGHVVGGVISGGTVTKVVMHPLTISRTDVSPNPRPLITLWAGPIVGSLIPLFVALAVPRRWIQTRHLSGFFAAYCLVANASYIGLGVFTPAGDAEMMLHHGSPRWLLGTFGAVGLIAGGIMFQRLGPYFGLARVLEIATWRGASIAWGLLLVIVITETLLSDPI</sequence>
<proteinExistence type="predicted"/>
<evidence type="ECO:0000313" key="3">
    <source>
        <dbReference type="Proteomes" id="UP000317318"/>
    </source>
</evidence>
<feature type="transmembrane region" description="Helical" evidence="1">
    <location>
        <begin position="141"/>
        <end position="160"/>
    </location>
</feature>
<dbReference type="RefSeq" id="WP_145362470.1">
    <property type="nucleotide sequence ID" value="NZ_CP036268.1"/>
</dbReference>
<dbReference type="AlphaFoldDB" id="A0A517QX71"/>